<dbReference type="PANTHER" id="PTHR12110">
    <property type="entry name" value="HYDROXYPYRUVATE ISOMERASE"/>
    <property type="match status" value="1"/>
</dbReference>
<dbReference type="HOGENOM" id="CLU_035063_0_2_1"/>
<dbReference type="Pfam" id="PF01261">
    <property type="entry name" value="AP_endonuc_2"/>
    <property type="match status" value="1"/>
</dbReference>
<dbReference type="SUPFAM" id="SSF51658">
    <property type="entry name" value="Xylose isomerase-like"/>
    <property type="match status" value="1"/>
</dbReference>
<dbReference type="Proteomes" id="UP000028045">
    <property type="component" value="Unassembled WGS sequence"/>
</dbReference>
<evidence type="ECO:0000259" key="1">
    <source>
        <dbReference type="Pfam" id="PF01261"/>
    </source>
</evidence>
<feature type="domain" description="Xylose isomerase-like TIM barrel" evidence="1">
    <location>
        <begin position="31"/>
        <end position="331"/>
    </location>
</feature>
<dbReference type="OrthoDB" id="5360893at2759"/>
<reference evidence="2 3" key="1">
    <citation type="journal article" date="2014" name="BMC Genomics">
        <title>Comparative genome sequencing reveals chemotype-specific gene clusters in the toxigenic black mold Stachybotrys.</title>
        <authorList>
            <person name="Semeiks J."/>
            <person name="Borek D."/>
            <person name="Otwinowski Z."/>
            <person name="Grishin N.V."/>
        </authorList>
    </citation>
    <scope>NUCLEOTIDE SEQUENCE [LARGE SCALE GENOMIC DNA]</scope>
    <source>
        <strain evidence="3">CBS 109288 / IBT 7711</strain>
    </source>
</reference>
<sequence>MLQLNDSVSIPTSFATCSLMSNSGEKLPEKLEAIANAGFDGIELAMPDLLEYGKVVIGEAINENDYDSISQIARKVRSITDDLGLKVLMLQPFPRFEGWKAGSKERDDAFARAQGWALVMEAAGTDMLQIGSSDSPDITSEVDQLTADLVELAEMFAKKGFRIAYENWCWSTHAATWKKIWDIVRRANRPELGLCLDTFQSAGLEWADPTAKSGLLEGQPNLEKQWQDSLADLSSTLPPEKIFLLQISDAYRMDPPLANDFEGGQPPRSRWSHDCRPLPGRGYLPVKEFLRAVLKTGFSGWLSMEVFDHKEKQGNGDMEAYTKEAMRSLKELVLSANK</sequence>
<evidence type="ECO:0000313" key="2">
    <source>
        <dbReference type="EMBL" id="KEY71337.1"/>
    </source>
</evidence>
<dbReference type="PANTHER" id="PTHR12110:SF56">
    <property type="entry name" value="DEHYDRATASE, PUTATIVE (AFU_ORTHOLOGUE AFUA_6G08740)-RELATED"/>
    <property type="match status" value="1"/>
</dbReference>
<protein>
    <recommendedName>
        <fullName evidence="1">Xylose isomerase-like TIM barrel domain-containing protein</fullName>
    </recommendedName>
</protein>
<dbReference type="InterPro" id="IPR036237">
    <property type="entry name" value="Xyl_isomerase-like_sf"/>
</dbReference>
<organism evidence="2 3">
    <name type="scientific">Stachybotrys chartarum (strain CBS 109288 / IBT 7711)</name>
    <name type="common">Toxic black mold</name>
    <name type="synonym">Stilbospora chartarum</name>
    <dbReference type="NCBI Taxonomy" id="1280523"/>
    <lineage>
        <taxon>Eukaryota</taxon>
        <taxon>Fungi</taxon>
        <taxon>Dikarya</taxon>
        <taxon>Ascomycota</taxon>
        <taxon>Pezizomycotina</taxon>
        <taxon>Sordariomycetes</taxon>
        <taxon>Hypocreomycetidae</taxon>
        <taxon>Hypocreales</taxon>
        <taxon>Stachybotryaceae</taxon>
        <taxon>Stachybotrys</taxon>
    </lineage>
</organism>
<dbReference type="EMBL" id="KL648331">
    <property type="protein sequence ID" value="KEY71337.1"/>
    <property type="molecule type" value="Genomic_DNA"/>
</dbReference>
<evidence type="ECO:0000313" key="3">
    <source>
        <dbReference type="Proteomes" id="UP000028045"/>
    </source>
</evidence>
<dbReference type="Gene3D" id="3.20.20.150">
    <property type="entry name" value="Divalent-metal-dependent TIM barrel enzymes"/>
    <property type="match status" value="1"/>
</dbReference>
<accession>A0A084B1A8</accession>
<gene>
    <name evidence="2" type="ORF">S7711_05928</name>
</gene>
<proteinExistence type="predicted"/>
<dbReference type="AlphaFoldDB" id="A0A084B1A8"/>
<dbReference type="InterPro" id="IPR013022">
    <property type="entry name" value="Xyl_isomerase-like_TIM-brl"/>
</dbReference>
<dbReference type="InterPro" id="IPR050312">
    <property type="entry name" value="IolE/XylAMocC-like"/>
</dbReference>
<name>A0A084B1A8_STACB</name>
<keyword evidence="3" id="KW-1185">Reference proteome</keyword>